<accession>A0A6I2F6G7</accession>
<name>A0A6I2F6G7_9MICO</name>
<evidence type="ECO:0000313" key="2">
    <source>
        <dbReference type="Proteomes" id="UP000431080"/>
    </source>
</evidence>
<dbReference type="RefSeq" id="WP_153684666.1">
    <property type="nucleotide sequence ID" value="NZ_WJIF01000005.1"/>
</dbReference>
<keyword evidence="2" id="KW-1185">Reference proteome</keyword>
<comment type="caution">
    <text evidence="1">The sequence shown here is derived from an EMBL/GenBank/DDBJ whole genome shotgun (WGS) entry which is preliminary data.</text>
</comment>
<protein>
    <recommendedName>
        <fullName evidence="3">NTP pyrophosphohydrolase</fullName>
    </recommendedName>
</protein>
<reference evidence="1 2" key="1">
    <citation type="submission" date="2019-10" db="EMBL/GenBank/DDBJ databases">
        <authorList>
            <person name="Nie G."/>
            <person name="Ming H."/>
            <person name="Yi B."/>
        </authorList>
    </citation>
    <scope>NUCLEOTIDE SEQUENCE [LARGE SCALE GENOMIC DNA]</scope>
    <source>
        <strain evidence="1 2">CFH 90414</strain>
    </source>
</reference>
<gene>
    <name evidence="1" type="ORF">GE115_10015</name>
</gene>
<dbReference type="Proteomes" id="UP000431080">
    <property type="component" value="Unassembled WGS sequence"/>
</dbReference>
<dbReference type="EMBL" id="WJIF01000005">
    <property type="protein sequence ID" value="MRG60199.1"/>
    <property type="molecule type" value="Genomic_DNA"/>
</dbReference>
<organism evidence="1 2">
    <name type="scientific">Agromyces agglutinans</name>
    <dbReference type="NCBI Taxonomy" id="2662258"/>
    <lineage>
        <taxon>Bacteria</taxon>
        <taxon>Bacillati</taxon>
        <taxon>Actinomycetota</taxon>
        <taxon>Actinomycetes</taxon>
        <taxon>Micrococcales</taxon>
        <taxon>Microbacteriaceae</taxon>
        <taxon>Agromyces</taxon>
    </lineage>
</organism>
<dbReference type="AlphaFoldDB" id="A0A6I2F6G7"/>
<proteinExistence type="predicted"/>
<sequence length="147" mass="14995">MDGSAEDPAPAPAHVVVDVANVMGSRPDGWWKDRAGAAERLLSGMPELVGRVVTAPDDGAHDRPMRIQRVVAVLEGRAKAAATPVGIEVVLAPADGDSTIAQVANELAGTDSGPAAIVVTADRGLRARLAPAVIVAGQGWLNALLGR</sequence>
<evidence type="ECO:0008006" key="3">
    <source>
        <dbReference type="Google" id="ProtNLM"/>
    </source>
</evidence>
<evidence type="ECO:0000313" key="1">
    <source>
        <dbReference type="EMBL" id="MRG60199.1"/>
    </source>
</evidence>